<protein>
    <submittedName>
        <fullName evidence="2">DegV family protein</fullName>
    </submittedName>
</protein>
<dbReference type="InterPro" id="IPR003797">
    <property type="entry name" value="DegV"/>
</dbReference>
<dbReference type="PANTHER" id="PTHR33434:SF2">
    <property type="entry name" value="FATTY ACID-BINDING PROTEIN TM_1468"/>
    <property type="match status" value="1"/>
</dbReference>
<dbReference type="AlphaFoldDB" id="A0A9D1XEW8"/>
<keyword evidence="1" id="KW-0446">Lipid-binding</keyword>
<reference evidence="2" key="1">
    <citation type="journal article" date="2021" name="PeerJ">
        <title>Extensive microbial diversity within the chicken gut microbiome revealed by metagenomics and culture.</title>
        <authorList>
            <person name="Gilroy R."/>
            <person name="Ravi A."/>
            <person name="Getino M."/>
            <person name="Pursley I."/>
            <person name="Horton D.L."/>
            <person name="Alikhan N.F."/>
            <person name="Baker D."/>
            <person name="Gharbi K."/>
            <person name="Hall N."/>
            <person name="Watson M."/>
            <person name="Adriaenssens E.M."/>
            <person name="Foster-Nyarko E."/>
            <person name="Jarju S."/>
            <person name="Secka A."/>
            <person name="Antonio M."/>
            <person name="Oren A."/>
            <person name="Chaudhuri R.R."/>
            <person name="La Ragione R."/>
            <person name="Hildebrand F."/>
            <person name="Pallen M.J."/>
        </authorList>
    </citation>
    <scope>NUCLEOTIDE SEQUENCE</scope>
    <source>
        <strain evidence="2">CHK183-1962</strain>
    </source>
</reference>
<accession>A0A9D1XEW8</accession>
<dbReference type="PROSITE" id="PS51482">
    <property type="entry name" value="DEGV"/>
    <property type="match status" value="1"/>
</dbReference>
<dbReference type="PANTHER" id="PTHR33434">
    <property type="entry name" value="DEGV DOMAIN-CONTAINING PROTEIN DR_1986-RELATED"/>
    <property type="match status" value="1"/>
</dbReference>
<evidence type="ECO:0000313" key="3">
    <source>
        <dbReference type="Proteomes" id="UP000886890"/>
    </source>
</evidence>
<dbReference type="Gene3D" id="3.30.1180.10">
    <property type="match status" value="1"/>
</dbReference>
<dbReference type="InterPro" id="IPR050270">
    <property type="entry name" value="DegV_domain_contain"/>
</dbReference>
<evidence type="ECO:0000313" key="2">
    <source>
        <dbReference type="EMBL" id="HIX77940.1"/>
    </source>
</evidence>
<dbReference type="NCBIfam" id="TIGR00762">
    <property type="entry name" value="DegV"/>
    <property type="match status" value="1"/>
</dbReference>
<sequence length="279" mass="30516">MSYHIIADSCCELTEEMKKDQGIETASLTLEVGGETIVDDETFDQRSFLAKVAACPECPKSACPSPEVYQSAFEGEAEHLYAVTLSSELSGSYNSAMLGRSLAMEKDGGKKIHVFNSKSASVGETLIVDKIVECEKAGMAFGEVVNTVEQYISEQNTYFVLENLETLRKNGRLSNLKAFVASALKIKPVMGSTPEGTICQLDQARGINKALMKMVDYIVKNVKEPEKKVLGISHCNCPERAEIVRDAILERIYVKDSFILDTRGVSSMYANDGGVIVVI</sequence>
<name>A0A9D1XEW8_9FIRM</name>
<dbReference type="Gene3D" id="3.40.50.10440">
    <property type="entry name" value="Dihydroxyacetone kinase, domain 1"/>
    <property type="match status" value="1"/>
</dbReference>
<dbReference type="GO" id="GO:0008289">
    <property type="term" value="F:lipid binding"/>
    <property type="evidence" value="ECO:0007669"/>
    <property type="project" value="UniProtKB-KW"/>
</dbReference>
<dbReference type="InterPro" id="IPR043168">
    <property type="entry name" value="DegV_C"/>
</dbReference>
<organism evidence="2 3">
    <name type="scientific">Candidatus Fusicatenibacter merdavium</name>
    <dbReference type="NCBI Taxonomy" id="2838600"/>
    <lineage>
        <taxon>Bacteria</taxon>
        <taxon>Bacillati</taxon>
        <taxon>Bacillota</taxon>
        <taxon>Clostridia</taxon>
        <taxon>Lachnospirales</taxon>
        <taxon>Lachnospiraceae</taxon>
        <taxon>Fusicatenibacter</taxon>
    </lineage>
</organism>
<dbReference type="SUPFAM" id="SSF82549">
    <property type="entry name" value="DAK1/DegV-like"/>
    <property type="match status" value="1"/>
</dbReference>
<evidence type="ECO:0000256" key="1">
    <source>
        <dbReference type="ARBA" id="ARBA00023121"/>
    </source>
</evidence>
<dbReference type="EMBL" id="DXEK01000166">
    <property type="protein sequence ID" value="HIX77940.1"/>
    <property type="molecule type" value="Genomic_DNA"/>
</dbReference>
<gene>
    <name evidence="2" type="ORF">H9734_10150</name>
</gene>
<comment type="caution">
    <text evidence="2">The sequence shown here is derived from an EMBL/GenBank/DDBJ whole genome shotgun (WGS) entry which is preliminary data.</text>
</comment>
<proteinExistence type="predicted"/>
<reference evidence="2" key="2">
    <citation type="submission" date="2021-04" db="EMBL/GenBank/DDBJ databases">
        <authorList>
            <person name="Gilroy R."/>
        </authorList>
    </citation>
    <scope>NUCLEOTIDE SEQUENCE</scope>
    <source>
        <strain evidence="2">CHK183-1962</strain>
    </source>
</reference>
<dbReference type="Pfam" id="PF02645">
    <property type="entry name" value="DegV"/>
    <property type="match status" value="1"/>
</dbReference>
<dbReference type="Proteomes" id="UP000886890">
    <property type="component" value="Unassembled WGS sequence"/>
</dbReference>
<dbReference type="Gene3D" id="2.20.28.50">
    <property type="entry name" value="degv family protein"/>
    <property type="match status" value="1"/>
</dbReference>